<dbReference type="SUPFAM" id="SSF52540">
    <property type="entry name" value="P-loop containing nucleoside triphosphate hydrolases"/>
    <property type="match status" value="1"/>
</dbReference>
<comment type="caution">
    <text evidence="11">The sequence shown here is derived from an EMBL/GenBank/DDBJ whole genome shotgun (WGS) entry which is preliminary data.</text>
</comment>
<keyword evidence="12" id="KW-1185">Reference proteome</keyword>
<feature type="domain" description="ABC transporter" evidence="10">
    <location>
        <begin position="20"/>
        <end position="250"/>
    </location>
</feature>
<dbReference type="NCBIfam" id="TIGR01187">
    <property type="entry name" value="potA"/>
    <property type="match status" value="1"/>
</dbReference>
<dbReference type="Pfam" id="PF08402">
    <property type="entry name" value="TOBE_2"/>
    <property type="match status" value="1"/>
</dbReference>
<dbReference type="EC" id="7.6.2.11" evidence="9"/>
<evidence type="ECO:0000259" key="10">
    <source>
        <dbReference type="PROSITE" id="PS50893"/>
    </source>
</evidence>
<comment type="similarity">
    <text evidence="1">Belongs to the ABC transporter superfamily. Drug exporter-2 (TC 3.A.1.117) family.</text>
</comment>
<evidence type="ECO:0000256" key="3">
    <source>
        <dbReference type="ARBA" id="ARBA00022475"/>
    </source>
</evidence>
<dbReference type="InterPro" id="IPR008995">
    <property type="entry name" value="Mo/tungstate-bd_C_term_dom"/>
</dbReference>
<evidence type="ECO:0000256" key="4">
    <source>
        <dbReference type="ARBA" id="ARBA00022519"/>
    </source>
</evidence>
<dbReference type="InterPro" id="IPR013611">
    <property type="entry name" value="Transp-assoc_OB_typ2"/>
</dbReference>
<dbReference type="PANTHER" id="PTHR42781:SF5">
    <property type="entry name" value="PUTRESCINE TRANSPORT ATP-BINDING PROTEIN POTG"/>
    <property type="match status" value="1"/>
</dbReference>
<dbReference type="InterPro" id="IPR003593">
    <property type="entry name" value="AAA+_ATPase"/>
</dbReference>
<evidence type="ECO:0000313" key="12">
    <source>
        <dbReference type="Proteomes" id="UP001565243"/>
    </source>
</evidence>
<organism evidence="11 12">
    <name type="scientific">Erwinia aeris</name>
    <dbReference type="NCBI Taxonomy" id="3239803"/>
    <lineage>
        <taxon>Bacteria</taxon>
        <taxon>Pseudomonadati</taxon>
        <taxon>Pseudomonadota</taxon>
        <taxon>Gammaproteobacteria</taxon>
        <taxon>Enterobacterales</taxon>
        <taxon>Erwiniaceae</taxon>
        <taxon>Erwinia</taxon>
    </lineage>
</organism>
<evidence type="ECO:0000256" key="1">
    <source>
        <dbReference type="ARBA" id="ARBA00006526"/>
    </source>
</evidence>
<protein>
    <recommendedName>
        <fullName evidence="9">Spermidine/putrescine import ATP-binding protein PotA</fullName>
        <ecNumber evidence="9">7.6.2.11</ecNumber>
    </recommendedName>
</protein>
<dbReference type="InterPro" id="IPR003439">
    <property type="entry name" value="ABC_transporter-like_ATP-bd"/>
</dbReference>
<keyword evidence="5 9" id="KW-0547">Nucleotide-binding</keyword>
<keyword evidence="3 9" id="KW-1003">Cell membrane</keyword>
<evidence type="ECO:0000256" key="2">
    <source>
        <dbReference type="ARBA" id="ARBA00022448"/>
    </source>
</evidence>
<evidence type="ECO:0000256" key="6">
    <source>
        <dbReference type="ARBA" id="ARBA00022840"/>
    </source>
</evidence>
<name>A0ABV4E4A2_9GAMM</name>
<comment type="catalytic activity">
    <reaction evidence="9">
        <text>ATP + H2O + polyamine-[polyamine-binding protein]Side 1 = ADP + phosphate + polyamineSide 2 + [polyamine-binding protein]Side 1.</text>
        <dbReference type="EC" id="7.6.2.11"/>
    </reaction>
</comment>
<evidence type="ECO:0000256" key="7">
    <source>
        <dbReference type="ARBA" id="ARBA00022967"/>
    </source>
</evidence>
<keyword evidence="2 9" id="KW-0813">Transport</keyword>
<dbReference type="PANTHER" id="PTHR42781">
    <property type="entry name" value="SPERMIDINE/PUTRESCINE IMPORT ATP-BINDING PROTEIN POTA"/>
    <property type="match status" value="1"/>
</dbReference>
<dbReference type="Proteomes" id="UP001565243">
    <property type="component" value="Unassembled WGS sequence"/>
</dbReference>
<dbReference type="InterPro" id="IPR050093">
    <property type="entry name" value="ABC_SmlMolc_Importer"/>
</dbReference>
<dbReference type="Pfam" id="PF00005">
    <property type="entry name" value="ABC_tran"/>
    <property type="match status" value="1"/>
</dbReference>
<dbReference type="InterPro" id="IPR027417">
    <property type="entry name" value="P-loop_NTPase"/>
</dbReference>
<dbReference type="SUPFAM" id="SSF50331">
    <property type="entry name" value="MOP-like"/>
    <property type="match status" value="1"/>
</dbReference>
<reference evidence="11 12" key="1">
    <citation type="submission" date="2024-07" db="EMBL/GenBank/DDBJ databases">
        <authorList>
            <person name="Hebao G."/>
        </authorList>
    </citation>
    <scope>NUCLEOTIDE SEQUENCE [LARGE SCALE GENOMIC DNA]</scope>
    <source>
        <strain evidence="11 12">ACCC 02193</strain>
    </source>
</reference>
<accession>A0ABV4E4A2</accession>
<evidence type="ECO:0000256" key="8">
    <source>
        <dbReference type="ARBA" id="ARBA00023136"/>
    </source>
</evidence>
<comment type="subunit">
    <text evidence="9">The complex is composed of two ATP-binding proteins (PotA), two transmembrane proteins (PotB and PotC) and a solute-binding protein (PotD).</text>
</comment>
<dbReference type="InterPro" id="IPR005893">
    <property type="entry name" value="PotA-like"/>
</dbReference>
<dbReference type="NCBIfam" id="NF008621">
    <property type="entry name" value="PRK11607.1"/>
    <property type="match status" value="1"/>
</dbReference>
<keyword evidence="6 9" id="KW-0067">ATP-binding</keyword>
<dbReference type="EMBL" id="JBGFFX010000002">
    <property type="protein sequence ID" value="MEY8769750.1"/>
    <property type="molecule type" value="Genomic_DNA"/>
</dbReference>
<evidence type="ECO:0000313" key="11">
    <source>
        <dbReference type="EMBL" id="MEY8769750.1"/>
    </source>
</evidence>
<dbReference type="RefSeq" id="WP_369895045.1">
    <property type="nucleotide sequence ID" value="NZ_JBGFFX010000002.1"/>
</dbReference>
<dbReference type="PROSITE" id="PS00211">
    <property type="entry name" value="ABC_TRANSPORTER_1"/>
    <property type="match status" value="1"/>
</dbReference>
<keyword evidence="7 9" id="KW-1278">Translocase</keyword>
<gene>
    <name evidence="11" type="primary">potG</name>
    <name evidence="9" type="synonym">potA</name>
    <name evidence="11" type="ORF">AB6T85_04755</name>
</gene>
<keyword evidence="4" id="KW-0997">Cell inner membrane</keyword>
<dbReference type="SMART" id="SM00382">
    <property type="entry name" value="AAA"/>
    <property type="match status" value="1"/>
</dbReference>
<comment type="function">
    <text evidence="9">Part of the ABC transporter complex PotABCD involved in spermidine/putrescine import. Responsible for energy coupling to the transport system.</text>
</comment>
<evidence type="ECO:0000256" key="5">
    <source>
        <dbReference type="ARBA" id="ARBA00022741"/>
    </source>
</evidence>
<evidence type="ECO:0000256" key="9">
    <source>
        <dbReference type="RuleBase" id="RU364083"/>
    </source>
</evidence>
<proteinExistence type="inferred from homology"/>
<comment type="similarity">
    <text evidence="9">Belongs to the ABC transporter superfamily. Spermidine/putrescine importer (TC 3.A.1.11.1) family.</text>
</comment>
<dbReference type="GO" id="GO:0005524">
    <property type="term" value="F:ATP binding"/>
    <property type="evidence" value="ECO:0007669"/>
    <property type="project" value="UniProtKB-KW"/>
</dbReference>
<dbReference type="PROSITE" id="PS50893">
    <property type="entry name" value="ABC_TRANSPORTER_2"/>
    <property type="match status" value="1"/>
</dbReference>
<dbReference type="Gene3D" id="3.40.50.300">
    <property type="entry name" value="P-loop containing nucleotide triphosphate hydrolases"/>
    <property type="match status" value="1"/>
</dbReference>
<dbReference type="Gene3D" id="2.40.50.100">
    <property type="match status" value="1"/>
</dbReference>
<dbReference type="InterPro" id="IPR017871">
    <property type="entry name" value="ABC_transporter-like_CS"/>
</dbReference>
<keyword evidence="8 9" id="KW-0472">Membrane</keyword>
<sequence length="377" mass="42032">MNDAIPRPQKKVSRAVTPLLEIRNLTKSFDGQHAVDDVNLTIYKGEIFALLGASGCGKSTLLRMLAGFEAPTSGQIMLDGQDLSHVPPYQRPVNMMFQSYALFPHMTVEQNIAFGLKQDRLPKAEIAERVSEMLALVHMQEYAKRKPHQLSGGQRQRVALARSLAKRPKLLLLDEPMGALDKKLRDRMQLEVVDILERVGATCVMVTHDQEEAMTMAGRIAIMNRGKFVQIGEPEEIYEHPTTRYSAEFIGSANIFQGMLRERQPDGLIIDSPGLIHPLRVDSDASIVDGVPVHVALRPEKVMLSDEVPADGCNFAVGEVVYIAYLGDLSIYHVRLHSGQMISAQLQNGYRFRKGAPTWGDEVRLCWDTDSCVVLTQ</sequence>